<gene>
    <name evidence="2" type="ORF">ODALV1_LOCUS17902</name>
</gene>
<feature type="region of interest" description="Disordered" evidence="1">
    <location>
        <begin position="166"/>
        <end position="262"/>
    </location>
</feature>
<organism evidence="2 3">
    <name type="scientific">Orchesella dallaii</name>
    <dbReference type="NCBI Taxonomy" id="48710"/>
    <lineage>
        <taxon>Eukaryota</taxon>
        <taxon>Metazoa</taxon>
        <taxon>Ecdysozoa</taxon>
        <taxon>Arthropoda</taxon>
        <taxon>Hexapoda</taxon>
        <taxon>Collembola</taxon>
        <taxon>Entomobryomorpha</taxon>
        <taxon>Entomobryoidea</taxon>
        <taxon>Orchesellidae</taxon>
        <taxon>Orchesellinae</taxon>
        <taxon>Orchesella</taxon>
    </lineage>
</organism>
<dbReference type="EMBL" id="CAXLJM020000057">
    <property type="protein sequence ID" value="CAL8117928.1"/>
    <property type="molecule type" value="Genomic_DNA"/>
</dbReference>
<sequence>MTGKNGKSNNDGSKSQPNETDPPGTPETPRQNQPNNIFDWQTNRPDEPRGFPFAPQNQPFFGFGVPQPNPPVPPVLFNVGRGETERERNQRRGEEAPAFIFGTQRRGVEAPTFTFSFAPPTQTQRRSVEAPSSVFGLASPTQTQPFGAPQGHRYFRMNNLVGAGQNASSSNRVSFGLIPPRDSSGTYSTTEKGQITSADYGFFPPGTSTTETVPPATSSITDMDGSAKSDSTSNKRSASSDTEVNTEAKRLKTSESTENTSRDRPIVIIVPIIFGGNGGGGGEGVSEQASGASSNINLNSAFPVVNVWTDGNITNVRIDTSLIGGMPLDGAPAEDPNQVIKEGSRKEEEEDLEANQMGEVDAAQNMK</sequence>
<evidence type="ECO:0000256" key="1">
    <source>
        <dbReference type="SAM" id="MobiDB-lite"/>
    </source>
</evidence>
<dbReference type="Proteomes" id="UP001642540">
    <property type="component" value="Unassembled WGS sequence"/>
</dbReference>
<comment type="caution">
    <text evidence="2">The sequence shown here is derived from an EMBL/GenBank/DDBJ whole genome shotgun (WGS) entry which is preliminary data.</text>
</comment>
<feature type="compositionally biased region" description="Polar residues" evidence="1">
    <location>
        <begin position="1"/>
        <end position="19"/>
    </location>
</feature>
<feature type="region of interest" description="Disordered" evidence="1">
    <location>
        <begin position="1"/>
        <end position="69"/>
    </location>
</feature>
<feature type="compositionally biased region" description="Polar residues" evidence="1">
    <location>
        <begin position="206"/>
        <end position="221"/>
    </location>
</feature>
<accession>A0ABP1R952</accession>
<feature type="region of interest" description="Disordered" evidence="1">
    <location>
        <begin position="327"/>
        <end position="367"/>
    </location>
</feature>
<keyword evidence="3" id="KW-1185">Reference proteome</keyword>
<protein>
    <submittedName>
        <fullName evidence="2">Uncharacterized protein</fullName>
    </submittedName>
</protein>
<feature type="compositionally biased region" description="Basic and acidic residues" evidence="1">
    <location>
        <begin position="246"/>
        <end position="262"/>
    </location>
</feature>
<proteinExistence type="predicted"/>
<feature type="compositionally biased region" description="Polar residues" evidence="1">
    <location>
        <begin position="28"/>
        <end position="43"/>
    </location>
</feature>
<evidence type="ECO:0000313" key="3">
    <source>
        <dbReference type="Proteomes" id="UP001642540"/>
    </source>
</evidence>
<feature type="compositionally biased region" description="Polar residues" evidence="1">
    <location>
        <begin position="183"/>
        <end position="197"/>
    </location>
</feature>
<feature type="compositionally biased region" description="Low complexity" evidence="1">
    <location>
        <begin position="55"/>
        <end position="66"/>
    </location>
</feature>
<evidence type="ECO:0000313" key="2">
    <source>
        <dbReference type="EMBL" id="CAL8117928.1"/>
    </source>
</evidence>
<reference evidence="2 3" key="1">
    <citation type="submission" date="2024-08" db="EMBL/GenBank/DDBJ databases">
        <authorList>
            <person name="Cucini C."/>
            <person name="Frati F."/>
        </authorList>
    </citation>
    <scope>NUCLEOTIDE SEQUENCE [LARGE SCALE GENOMIC DNA]</scope>
</reference>
<name>A0ABP1R952_9HEXA</name>
<feature type="compositionally biased region" description="Polar residues" evidence="1">
    <location>
        <begin position="228"/>
        <end position="245"/>
    </location>
</feature>